<name>A0AAV4LWQ6_BABCB</name>
<organism evidence="2 3">
    <name type="scientific">Babesia caballi</name>
    <dbReference type="NCBI Taxonomy" id="5871"/>
    <lineage>
        <taxon>Eukaryota</taxon>
        <taxon>Sar</taxon>
        <taxon>Alveolata</taxon>
        <taxon>Apicomplexa</taxon>
        <taxon>Aconoidasida</taxon>
        <taxon>Piroplasmida</taxon>
        <taxon>Babesiidae</taxon>
        <taxon>Babesia</taxon>
    </lineage>
</organism>
<dbReference type="GeneID" id="94196087"/>
<feature type="compositionally biased region" description="Basic residues" evidence="1">
    <location>
        <begin position="251"/>
        <end position="260"/>
    </location>
</feature>
<evidence type="ECO:0000256" key="1">
    <source>
        <dbReference type="SAM" id="MobiDB-lite"/>
    </source>
</evidence>
<evidence type="ECO:0000313" key="3">
    <source>
        <dbReference type="Proteomes" id="UP001497744"/>
    </source>
</evidence>
<evidence type="ECO:0000313" key="2">
    <source>
        <dbReference type="EMBL" id="GIX64606.1"/>
    </source>
</evidence>
<sequence>MGSQGAGRGCLGVAASNLLGLARLRRVRRRLLHSISAEDALDAQHAALYSRHAEVEAAQGEGVVEVQPAVAMTQRNRHVRILAQRVEHERVRSQVERAKATRNGGHRLEGPPALQPDHRVAPREMLDDEALRHDVQHPRAHDNGRQHADAGAAENAAEPAAQPVGAIQQPDVHGGRRRVKEAVQGRAQLVVCLQAFANEAEEEARVDSGPFPVPVEQVVVPRQHVEKHHCELLHRPRGLGTQNALQDSRHTSIHGARRPKLPSQAAPALERQRHLIHESAGAVRCRGRGDVGWVGVAGRVPVDDADADYALAVIRGALLHVDQQLQKVQERLPQRVRVEHVVVLAGDPAEGTLADAVEGADVGAGLGVSAAWAGDRNARRRVVRRRVVVEEPLAVEEADELQAGVDGPGDAEDADALPLVEPTGDAEVLEDHVDHVGGVAFIAAARRDAGRQQVRHRGRKLGDGLVQGGVEGDARSQQRGAEAEVAALQVPQGVPVVAEVKVDPGLEL</sequence>
<dbReference type="Proteomes" id="UP001497744">
    <property type="component" value="Unassembled WGS sequence"/>
</dbReference>
<reference evidence="2 3" key="1">
    <citation type="submission" date="2021-06" db="EMBL/GenBank/DDBJ databases">
        <title>Genome sequence of Babesia caballi.</title>
        <authorList>
            <person name="Yamagishi J."/>
            <person name="Kidaka T."/>
            <person name="Ochi A."/>
        </authorList>
    </citation>
    <scope>NUCLEOTIDE SEQUENCE [LARGE SCALE GENOMIC DNA]</scope>
    <source>
        <strain evidence="2">USDA-D6B2</strain>
    </source>
</reference>
<keyword evidence="3" id="KW-1185">Reference proteome</keyword>
<protein>
    <submittedName>
        <fullName evidence="2">Uncharacterized protein</fullName>
    </submittedName>
</protein>
<proteinExistence type="predicted"/>
<feature type="compositionally biased region" description="Basic and acidic residues" evidence="1">
    <location>
        <begin position="138"/>
        <end position="148"/>
    </location>
</feature>
<comment type="caution">
    <text evidence="2">The sequence shown here is derived from an EMBL/GenBank/DDBJ whole genome shotgun (WGS) entry which is preliminary data.</text>
</comment>
<dbReference type="AlphaFoldDB" id="A0AAV4LWQ6"/>
<feature type="region of interest" description="Disordered" evidence="1">
    <location>
        <begin position="92"/>
        <end position="119"/>
    </location>
</feature>
<feature type="region of interest" description="Disordered" evidence="1">
    <location>
        <begin position="138"/>
        <end position="179"/>
    </location>
</feature>
<dbReference type="RefSeq" id="XP_067716675.1">
    <property type="nucleotide sequence ID" value="XM_067860574.1"/>
</dbReference>
<gene>
    <name evidence="2" type="ORF">BcabD6B2_40410</name>
</gene>
<feature type="compositionally biased region" description="Low complexity" evidence="1">
    <location>
        <begin position="149"/>
        <end position="161"/>
    </location>
</feature>
<accession>A0AAV4LWQ6</accession>
<dbReference type="EMBL" id="BPLF01000003">
    <property type="protein sequence ID" value="GIX64606.1"/>
    <property type="molecule type" value="Genomic_DNA"/>
</dbReference>
<feature type="region of interest" description="Disordered" evidence="1">
    <location>
        <begin position="242"/>
        <end position="263"/>
    </location>
</feature>